<dbReference type="GO" id="GO:0008270">
    <property type="term" value="F:zinc ion binding"/>
    <property type="evidence" value="ECO:0007669"/>
    <property type="project" value="UniProtKB-KW"/>
</dbReference>
<keyword evidence="3" id="KW-0862">Zinc</keyword>
<evidence type="ECO:0000313" key="7">
    <source>
        <dbReference type="Proteomes" id="UP001378960"/>
    </source>
</evidence>
<keyword evidence="2 4" id="KW-0863">Zinc-finger</keyword>
<evidence type="ECO:0000259" key="5">
    <source>
        <dbReference type="PROSITE" id="PS50157"/>
    </source>
</evidence>
<evidence type="ECO:0000256" key="3">
    <source>
        <dbReference type="ARBA" id="ARBA00022833"/>
    </source>
</evidence>
<dbReference type="PROSITE" id="PS50157">
    <property type="entry name" value="ZINC_FINGER_C2H2_2"/>
    <property type="match status" value="1"/>
</dbReference>
<evidence type="ECO:0000313" key="6">
    <source>
        <dbReference type="EMBL" id="GMM44077.1"/>
    </source>
</evidence>
<keyword evidence="7" id="KW-1185">Reference proteome</keyword>
<dbReference type="EMBL" id="BTGB01000001">
    <property type="protein sequence ID" value="GMM44077.1"/>
    <property type="molecule type" value="Genomic_DNA"/>
</dbReference>
<dbReference type="Pfam" id="PF12171">
    <property type="entry name" value="zf-C2H2_jaz"/>
    <property type="match status" value="1"/>
</dbReference>
<dbReference type="Proteomes" id="UP001378960">
    <property type="component" value="Unassembled WGS sequence"/>
</dbReference>
<dbReference type="InterPro" id="IPR022755">
    <property type="entry name" value="Znf_C2H2_jaz"/>
</dbReference>
<dbReference type="PROSITE" id="PS00028">
    <property type="entry name" value="ZINC_FINGER_C2H2_1"/>
    <property type="match status" value="1"/>
</dbReference>
<evidence type="ECO:0000256" key="4">
    <source>
        <dbReference type="PROSITE-ProRule" id="PRU00042"/>
    </source>
</evidence>
<evidence type="ECO:0000256" key="2">
    <source>
        <dbReference type="ARBA" id="ARBA00022771"/>
    </source>
</evidence>
<gene>
    <name evidence="6" type="ORF">DAPK24_006520</name>
</gene>
<feature type="domain" description="C2H2-type" evidence="5">
    <location>
        <begin position="48"/>
        <end position="77"/>
    </location>
</feature>
<organism evidence="6 7">
    <name type="scientific">Pichia kluyveri</name>
    <name type="common">Yeast</name>
    <dbReference type="NCBI Taxonomy" id="36015"/>
    <lineage>
        <taxon>Eukaryota</taxon>
        <taxon>Fungi</taxon>
        <taxon>Dikarya</taxon>
        <taxon>Ascomycota</taxon>
        <taxon>Saccharomycotina</taxon>
        <taxon>Pichiomycetes</taxon>
        <taxon>Pichiales</taxon>
        <taxon>Pichiaceae</taxon>
        <taxon>Pichia</taxon>
    </lineage>
</organism>
<evidence type="ECO:0000256" key="1">
    <source>
        <dbReference type="ARBA" id="ARBA00022723"/>
    </source>
</evidence>
<proteinExistence type="predicted"/>
<reference evidence="6 7" key="1">
    <citation type="journal article" date="2023" name="Elife">
        <title>Identification of key yeast species and microbe-microbe interactions impacting larval growth of Drosophila in the wild.</title>
        <authorList>
            <person name="Mure A."/>
            <person name="Sugiura Y."/>
            <person name="Maeda R."/>
            <person name="Honda K."/>
            <person name="Sakurai N."/>
            <person name="Takahashi Y."/>
            <person name="Watada M."/>
            <person name="Katoh T."/>
            <person name="Gotoh A."/>
            <person name="Gotoh Y."/>
            <person name="Taniguchi I."/>
            <person name="Nakamura K."/>
            <person name="Hayashi T."/>
            <person name="Katayama T."/>
            <person name="Uemura T."/>
            <person name="Hattori Y."/>
        </authorList>
    </citation>
    <scope>NUCLEOTIDE SEQUENCE [LARGE SCALE GENOMIC DNA]</scope>
    <source>
        <strain evidence="6 7">PK-24</strain>
    </source>
</reference>
<protein>
    <recommendedName>
        <fullName evidence="5">C2H2-type domain-containing protein</fullName>
    </recommendedName>
</protein>
<name>A0AAV5QZ58_PICKL</name>
<dbReference type="Gene3D" id="3.30.160.60">
    <property type="entry name" value="Classic Zinc Finger"/>
    <property type="match status" value="1"/>
</dbReference>
<dbReference type="SUPFAM" id="SSF57667">
    <property type="entry name" value="beta-beta-alpha zinc fingers"/>
    <property type="match status" value="1"/>
</dbReference>
<dbReference type="InterPro" id="IPR013087">
    <property type="entry name" value="Znf_C2H2_type"/>
</dbReference>
<accession>A0AAV5QZ58</accession>
<dbReference type="AlphaFoldDB" id="A0AAV5QZ58"/>
<sequence>MEKNQYGRKTWDVEEYSKIRKVDKDSKVVTSRSIENILNDKVFGNEWFKCDLCNRKYKDSLKLSQHFSSKLHLNNIQQVDEKEITLENVKEHLMK</sequence>
<keyword evidence="1" id="KW-0479">Metal-binding</keyword>
<dbReference type="InterPro" id="IPR036236">
    <property type="entry name" value="Znf_C2H2_sf"/>
</dbReference>
<comment type="caution">
    <text evidence="6">The sequence shown here is derived from an EMBL/GenBank/DDBJ whole genome shotgun (WGS) entry which is preliminary data.</text>
</comment>